<dbReference type="InterPro" id="IPR009061">
    <property type="entry name" value="DNA-bd_dom_put_sf"/>
</dbReference>
<comment type="caution">
    <text evidence="2">The sequence shown here is derived from an EMBL/GenBank/DDBJ whole genome shotgun (WGS) entry which is preliminary data.</text>
</comment>
<dbReference type="AlphaFoldDB" id="A0A7W3T7A5"/>
<dbReference type="EMBL" id="VKHS01000829">
    <property type="protein sequence ID" value="MBB0232249.1"/>
    <property type="molecule type" value="Genomic_DNA"/>
</dbReference>
<protein>
    <submittedName>
        <fullName evidence="2">Helix-turn-helix domain-containing protein</fullName>
    </submittedName>
</protein>
<dbReference type="SUPFAM" id="SSF46955">
    <property type="entry name" value="Putative DNA-binding domain"/>
    <property type="match status" value="1"/>
</dbReference>
<dbReference type="Proteomes" id="UP000530234">
    <property type="component" value="Unassembled WGS sequence"/>
</dbReference>
<organism evidence="2 3">
    <name type="scientific">Streptomyces calidiresistens</name>
    <dbReference type="NCBI Taxonomy" id="1485586"/>
    <lineage>
        <taxon>Bacteria</taxon>
        <taxon>Bacillati</taxon>
        <taxon>Actinomycetota</taxon>
        <taxon>Actinomycetes</taxon>
        <taxon>Kitasatosporales</taxon>
        <taxon>Streptomycetaceae</taxon>
        <taxon>Streptomyces</taxon>
    </lineage>
</organism>
<feature type="domain" description="Helix-turn-helix" evidence="1">
    <location>
        <begin position="5"/>
        <end position="50"/>
    </location>
</feature>
<dbReference type="Pfam" id="PF12728">
    <property type="entry name" value="HTH_17"/>
    <property type="match status" value="1"/>
</dbReference>
<evidence type="ECO:0000313" key="3">
    <source>
        <dbReference type="Proteomes" id="UP000530234"/>
    </source>
</evidence>
<reference evidence="3" key="1">
    <citation type="submission" date="2019-10" db="EMBL/GenBank/DDBJ databases">
        <title>Streptomyces sp. nov., a novel actinobacterium isolated from alkaline environment.</title>
        <authorList>
            <person name="Golinska P."/>
        </authorList>
    </citation>
    <scope>NUCLEOTIDE SEQUENCE [LARGE SCALE GENOMIC DNA]</scope>
    <source>
        <strain evidence="3">DSM 42108</strain>
    </source>
</reference>
<evidence type="ECO:0000259" key="1">
    <source>
        <dbReference type="Pfam" id="PF12728"/>
    </source>
</evidence>
<proteinExistence type="predicted"/>
<keyword evidence="3" id="KW-1185">Reference proteome</keyword>
<gene>
    <name evidence="2" type="ORF">FOE67_22805</name>
</gene>
<accession>A0A7W3T7A5</accession>
<dbReference type="RefSeq" id="WP_182666792.1">
    <property type="nucleotide sequence ID" value="NZ_VKHS01000829.1"/>
</dbReference>
<sequence>MDTTLTAAHAATEAGVTVATIRTWCRRGVITATKVSGRWVIDPSSLNRRIRIGQESRTMTPTTTYRIEQGTAIRYGTEREVWSVVRTDGTPAGFGPGQDPRIHNATFTTPEIAEIYRRFYEETPAGYRLERDHHSSRSMRRGSYWRLTGSGQDDPDTIRHIWEDGEEVRGSWPEGTTWLDVLIFLANRHAEGAPARIEKAAAEKAIAEAEAAVREAREAQLAEARRTKGALATDRQISYILSLLARRRDSGEGGGFFSGPTTRADLELLSKAEASAYIDSLTDNY</sequence>
<evidence type="ECO:0000313" key="2">
    <source>
        <dbReference type="EMBL" id="MBB0232249.1"/>
    </source>
</evidence>
<dbReference type="InterPro" id="IPR041657">
    <property type="entry name" value="HTH_17"/>
</dbReference>
<name>A0A7W3T7A5_9ACTN</name>